<evidence type="ECO:0000256" key="8">
    <source>
        <dbReference type="ARBA" id="ARBA00023242"/>
    </source>
</evidence>
<dbReference type="GO" id="GO:0000463">
    <property type="term" value="P:maturation of LSU-rRNA from tricistronic rRNA transcript (SSU-rRNA, 5.8S rRNA, LSU-rRNA)"/>
    <property type="evidence" value="ECO:0007669"/>
    <property type="project" value="EnsemblFungi"/>
</dbReference>
<feature type="compositionally biased region" description="Basic and acidic residues" evidence="11">
    <location>
        <begin position="17"/>
        <end position="29"/>
    </location>
</feature>
<dbReference type="AlphaFoldDB" id="A0A1U7LSK7"/>
<dbReference type="GO" id="GO:0005524">
    <property type="term" value="F:ATP binding"/>
    <property type="evidence" value="ECO:0007669"/>
    <property type="project" value="UniProtKB-KW"/>
</dbReference>
<dbReference type="Gene3D" id="3.40.50.300">
    <property type="entry name" value="P-loop containing nucleotide triphosphate hydrolases"/>
    <property type="match status" value="2"/>
</dbReference>
<evidence type="ECO:0000256" key="9">
    <source>
        <dbReference type="PROSITE-ProRule" id="PRU00552"/>
    </source>
</evidence>
<evidence type="ECO:0000259" key="13">
    <source>
        <dbReference type="PROSITE" id="PS51194"/>
    </source>
</evidence>
<keyword evidence="5 10" id="KW-0347">Helicase</keyword>
<dbReference type="EMBL" id="LXFE01000350">
    <property type="protein sequence ID" value="OLL25598.1"/>
    <property type="molecule type" value="Genomic_DNA"/>
</dbReference>
<dbReference type="SMART" id="SM00490">
    <property type="entry name" value="HELICc"/>
    <property type="match status" value="1"/>
</dbReference>
<keyword evidence="2" id="KW-0690">Ribosome biogenesis</keyword>
<evidence type="ECO:0000313" key="16">
    <source>
        <dbReference type="Proteomes" id="UP000186594"/>
    </source>
</evidence>
<dbReference type="Pfam" id="PF00271">
    <property type="entry name" value="Helicase_C"/>
    <property type="match status" value="1"/>
</dbReference>
<keyword evidence="7" id="KW-0694">RNA-binding</keyword>
<evidence type="ECO:0000259" key="14">
    <source>
        <dbReference type="PROSITE" id="PS51195"/>
    </source>
</evidence>
<dbReference type="Pfam" id="PF00270">
    <property type="entry name" value="DEAD"/>
    <property type="match status" value="1"/>
</dbReference>
<feature type="domain" description="DEAD-box RNA helicase Q" evidence="14">
    <location>
        <begin position="140"/>
        <end position="168"/>
    </location>
</feature>
<feature type="short sequence motif" description="Q motif" evidence="9">
    <location>
        <begin position="140"/>
        <end position="168"/>
    </location>
</feature>
<keyword evidence="16" id="KW-1185">Reference proteome</keyword>
<dbReference type="InterPro" id="IPR014014">
    <property type="entry name" value="RNA_helicase_DEAD_Q_motif"/>
</dbReference>
<evidence type="ECO:0000256" key="2">
    <source>
        <dbReference type="ARBA" id="ARBA00022517"/>
    </source>
</evidence>
<keyword evidence="3 10" id="KW-0547">Nucleotide-binding</keyword>
<comment type="subcellular location">
    <subcellularLocation>
        <location evidence="1">Nucleus</location>
    </subcellularLocation>
</comment>
<dbReference type="PROSITE" id="PS00039">
    <property type="entry name" value="DEAD_ATP_HELICASE"/>
    <property type="match status" value="1"/>
</dbReference>
<dbReference type="GO" id="GO:0005730">
    <property type="term" value="C:nucleolus"/>
    <property type="evidence" value="ECO:0007669"/>
    <property type="project" value="EnsemblFungi"/>
</dbReference>
<dbReference type="STRING" id="1198029.A0A1U7LSK7"/>
<accession>A0A1U7LSK7</accession>
<feature type="domain" description="Helicase ATP-binding" evidence="12">
    <location>
        <begin position="171"/>
        <end position="345"/>
    </location>
</feature>
<feature type="domain" description="Helicase C-terminal" evidence="13">
    <location>
        <begin position="381"/>
        <end position="527"/>
    </location>
</feature>
<evidence type="ECO:0000256" key="5">
    <source>
        <dbReference type="ARBA" id="ARBA00022806"/>
    </source>
</evidence>
<dbReference type="InterPro" id="IPR001650">
    <property type="entry name" value="Helicase_C-like"/>
</dbReference>
<dbReference type="GO" id="GO:0000466">
    <property type="term" value="P:maturation of 5.8S rRNA from tricistronic rRNA transcript (SSU-rRNA, 5.8S rRNA, LSU-rRNA)"/>
    <property type="evidence" value="ECO:0007669"/>
    <property type="project" value="EnsemblFungi"/>
</dbReference>
<gene>
    <name evidence="15" type="ORF">NEOLI_002077</name>
</gene>
<evidence type="ECO:0000256" key="6">
    <source>
        <dbReference type="ARBA" id="ARBA00022840"/>
    </source>
</evidence>
<dbReference type="GO" id="GO:0005829">
    <property type="term" value="C:cytosol"/>
    <property type="evidence" value="ECO:0007669"/>
    <property type="project" value="TreeGrafter"/>
</dbReference>
<proteinExistence type="inferred from homology"/>
<dbReference type="InterPro" id="IPR014001">
    <property type="entry name" value="Helicase_ATP-bd"/>
</dbReference>
<keyword evidence="4 10" id="KW-0378">Hydrolase</keyword>
<dbReference type="SUPFAM" id="SSF52540">
    <property type="entry name" value="P-loop containing nucleoside triphosphate hydrolases"/>
    <property type="match status" value="1"/>
</dbReference>
<keyword evidence="8" id="KW-0539">Nucleus</keyword>
<evidence type="ECO:0000256" key="3">
    <source>
        <dbReference type="ARBA" id="ARBA00022741"/>
    </source>
</evidence>
<evidence type="ECO:0000256" key="10">
    <source>
        <dbReference type="RuleBase" id="RU000492"/>
    </source>
</evidence>
<evidence type="ECO:0000313" key="15">
    <source>
        <dbReference type="EMBL" id="OLL25598.1"/>
    </source>
</evidence>
<dbReference type="Proteomes" id="UP000186594">
    <property type="component" value="Unassembled WGS sequence"/>
</dbReference>
<dbReference type="CDD" id="cd18787">
    <property type="entry name" value="SF2_C_DEAD"/>
    <property type="match status" value="1"/>
</dbReference>
<dbReference type="OMA" id="QMIQKAR"/>
<dbReference type="OrthoDB" id="4310724at2759"/>
<comment type="similarity">
    <text evidence="10">Belongs to the DEAD box helicase family.</text>
</comment>
<dbReference type="GO" id="GO:0003723">
    <property type="term" value="F:RNA binding"/>
    <property type="evidence" value="ECO:0007669"/>
    <property type="project" value="UniProtKB-KW"/>
</dbReference>
<dbReference type="PROSITE" id="PS51192">
    <property type="entry name" value="HELICASE_ATP_BIND_1"/>
    <property type="match status" value="1"/>
</dbReference>
<dbReference type="InterPro" id="IPR000629">
    <property type="entry name" value="RNA-helicase_DEAD-box_CS"/>
</dbReference>
<dbReference type="GO" id="GO:0016787">
    <property type="term" value="F:hydrolase activity"/>
    <property type="evidence" value="ECO:0007669"/>
    <property type="project" value="UniProtKB-KW"/>
</dbReference>
<keyword evidence="6 10" id="KW-0067">ATP-binding</keyword>
<name>A0A1U7LSK7_NEOID</name>
<feature type="region of interest" description="Disordered" evidence="11">
    <location>
        <begin position="1"/>
        <end position="29"/>
    </location>
</feature>
<dbReference type="PROSITE" id="PS51194">
    <property type="entry name" value="HELICASE_CTER"/>
    <property type="match status" value="1"/>
</dbReference>
<dbReference type="InterPro" id="IPR027417">
    <property type="entry name" value="P-loop_NTPase"/>
</dbReference>
<dbReference type="PROSITE" id="PS51195">
    <property type="entry name" value="Q_MOTIF"/>
    <property type="match status" value="1"/>
</dbReference>
<dbReference type="InterPro" id="IPR050079">
    <property type="entry name" value="DEAD_box_RNA_helicase"/>
</dbReference>
<dbReference type="PANTHER" id="PTHR47959:SF24">
    <property type="entry name" value="ATP-DEPENDENT RNA HELICASE"/>
    <property type="match status" value="1"/>
</dbReference>
<dbReference type="InterPro" id="IPR011545">
    <property type="entry name" value="DEAD/DEAH_box_helicase_dom"/>
</dbReference>
<dbReference type="GO" id="GO:0003724">
    <property type="term" value="F:RNA helicase activity"/>
    <property type="evidence" value="ECO:0007669"/>
    <property type="project" value="InterPro"/>
</dbReference>
<evidence type="ECO:0000259" key="12">
    <source>
        <dbReference type="PROSITE" id="PS51192"/>
    </source>
</evidence>
<evidence type="ECO:0000256" key="4">
    <source>
        <dbReference type="ARBA" id="ARBA00022801"/>
    </source>
</evidence>
<protein>
    <submittedName>
        <fullName evidence="15">ATP-dependent RNA helicase mak5</fullName>
    </submittedName>
</protein>
<evidence type="ECO:0000256" key="1">
    <source>
        <dbReference type="ARBA" id="ARBA00004123"/>
    </source>
</evidence>
<evidence type="ECO:0000256" key="11">
    <source>
        <dbReference type="SAM" id="MobiDB-lite"/>
    </source>
</evidence>
<evidence type="ECO:0000256" key="7">
    <source>
        <dbReference type="ARBA" id="ARBA00022884"/>
    </source>
</evidence>
<dbReference type="PANTHER" id="PTHR47959">
    <property type="entry name" value="ATP-DEPENDENT RNA HELICASE RHLE-RELATED"/>
    <property type="match status" value="1"/>
</dbReference>
<dbReference type="SMART" id="SM00487">
    <property type="entry name" value="DEXDc"/>
    <property type="match status" value="1"/>
</dbReference>
<sequence length="641" mass="71472">MPPIAPERLFGKKRKSAHLEPDSNGHKSVKLDELSWKSISMPDRMDDVEGFMELEEIDDVAVHFEDVKGGRKAIYMPVKTPNGKKTTEKLTKKNTERNSALRKQKRTIERQVIREERTSGLKVSNCFSSLPKDHTIPLLPNWSSISLHSTLLAALHALAFKTPTSIQKLSIPQIQAGHSLIGKASTGSGKTLAFALPILDSIISSPHKSPAALIIAPTRELAKQIYEHIEEVAKYSAITSICITGGLSIQKQRRILSKNPNIIIATPGRLWEVINDGEGTISQFSNVRFLVLDEADRLLQDGHFKEVEEILNVLKGERQTLIFSATLRKELLGSLSSFKNNPAGKEGTLEYLLQKLDFKETPKFVDANPTESLAKEITEGDLYLYYFLLRYPARSLVFTNSIHSVRRLVSLIQNLNLPAIGLHSQMIQKQRMRSLEKFKERNSSILIATDVAARGLDVSNIQHVIHYHIPRSTDMYIHRSGRTARASELGLSVMLASANEMSSLAKMMGKLDRKLRDVRTFPVDRSIINKIKRRVELAKKLSDETLSQNRQSSKNNFLKEAAEDLGINLKELDPMKKGASKSEIGRYKAELAGLLTVSITPDLSLKYLTSGSVNLGEILSRGEGLVGFLGFKAEDARKVIG</sequence>
<comment type="caution">
    <text evidence="15">The sequence shown here is derived from an EMBL/GenBank/DDBJ whole genome shotgun (WGS) entry which is preliminary data.</text>
</comment>
<organism evidence="15 16">
    <name type="scientific">Neolecta irregularis (strain DAH-3)</name>
    <dbReference type="NCBI Taxonomy" id="1198029"/>
    <lineage>
        <taxon>Eukaryota</taxon>
        <taxon>Fungi</taxon>
        <taxon>Dikarya</taxon>
        <taxon>Ascomycota</taxon>
        <taxon>Taphrinomycotina</taxon>
        <taxon>Neolectales</taxon>
        <taxon>Neolectaceae</taxon>
        <taxon>Neolecta</taxon>
    </lineage>
</organism>
<reference evidence="15 16" key="1">
    <citation type="submission" date="2016-04" db="EMBL/GenBank/DDBJ databases">
        <title>Evolutionary innovation and constraint leading to complex multicellularity in the Ascomycota.</title>
        <authorList>
            <person name="Cisse O."/>
            <person name="Nguyen A."/>
            <person name="Hewitt D.A."/>
            <person name="Jedd G."/>
            <person name="Stajich J.E."/>
        </authorList>
    </citation>
    <scope>NUCLEOTIDE SEQUENCE [LARGE SCALE GENOMIC DNA]</scope>
    <source>
        <strain evidence="15 16">DAH-3</strain>
    </source>
</reference>